<dbReference type="AlphaFoldDB" id="A0AAD4BU98"/>
<dbReference type="EMBL" id="WHUW01000013">
    <property type="protein sequence ID" value="KAF8439861.1"/>
    <property type="molecule type" value="Genomic_DNA"/>
</dbReference>
<reference evidence="1" key="2">
    <citation type="journal article" date="2020" name="Nat. Commun.">
        <title>Large-scale genome sequencing of mycorrhizal fungi provides insights into the early evolution of symbiotic traits.</title>
        <authorList>
            <person name="Miyauchi S."/>
            <person name="Kiss E."/>
            <person name="Kuo A."/>
            <person name="Drula E."/>
            <person name="Kohler A."/>
            <person name="Sanchez-Garcia M."/>
            <person name="Morin E."/>
            <person name="Andreopoulos B."/>
            <person name="Barry K.W."/>
            <person name="Bonito G."/>
            <person name="Buee M."/>
            <person name="Carver A."/>
            <person name="Chen C."/>
            <person name="Cichocki N."/>
            <person name="Clum A."/>
            <person name="Culley D."/>
            <person name="Crous P.W."/>
            <person name="Fauchery L."/>
            <person name="Girlanda M."/>
            <person name="Hayes R.D."/>
            <person name="Keri Z."/>
            <person name="LaButti K."/>
            <person name="Lipzen A."/>
            <person name="Lombard V."/>
            <person name="Magnuson J."/>
            <person name="Maillard F."/>
            <person name="Murat C."/>
            <person name="Nolan M."/>
            <person name="Ohm R.A."/>
            <person name="Pangilinan J."/>
            <person name="Pereira M.F."/>
            <person name="Perotto S."/>
            <person name="Peter M."/>
            <person name="Pfister S."/>
            <person name="Riley R."/>
            <person name="Sitrit Y."/>
            <person name="Stielow J.B."/>
            <person name="Szollosi G."/>
            <person name="Zifcakova L."/>
            <person name="Stursova M."/>
            <person name="Spatafora J.W."/>
            <person name="Tedersoo L."/>
            <person name="Vaario L.M."/>
            <person name="Yamada A."/>
            <person name="Yan M."/>
            <person name="Wang P."/>
            <person name="Xu J."/>
            <person name="Bruns T."/>
            <person name="Baldrian P."/>
            <person name="Vilgalys R."/>
            <person name="Dunand C."/>
            <person name="Henrissat B."/>
            <person name="Grigoriev I.V."/>
            <person name="Hibbett D."/>
            <person name="Nagy L.G."/>
            <person name="Martin F.M."/>
        </authorList>
    </citation>
    <scope>NUCLEOTIDE SEQUENCE</scope>
    <source>
        <strain evidence="1">BED1</strain>
    </source>
</reference>
<comment type="caution">
    <text evidence="1">The sequence shown here is derived from an EMBL/GenBank/DDBJ whole genome shotgun (WGS) entry which is preliminary data.</text>
</comment>
<organism evidence="1 2">
    <name type="scientific">Boletus edulis BED1</name>
    <dbReference type="NCBI Taxonomy" id="1328754"/>
    <lineage>
        <taxon>Eukaryota</taxon>
        <taxon>Fungi</taxon>
        <taxon>Dikarya</taxon>
        <taxon>Basidiomycota</taxon>
        <taxon>Agaricomycotina</taxon>
        <taxon>Agaricomycetes</taxon>
        <taxon>Agaricomycetidae</taxon>
        <taxon>Boletales</taxon>
        <taxon>Boletineae</taxon>
        <taxon>Boletaceae</taxon>
        <taxon>Boletoideae</taxon>
        <taxon>Boletus</taxon>
    </lineage>
</organism>
<accession>A0AAD4BU98</accession>
<name>A0AAD4BU98_BOLED</name>
<protein>
    <submittedName>
        <fullName evidence="1">Uncharacterized protein</fullName>
    </submittedName>
</protein>
<dbReference type="Proteomes" id="UP001194468">
    <property type="component" value="Unassembled WGS sequence"/>
</dbReference>
<evidence type="ECO:0000313" key="1">
    <source>
        <dbReference type="EMBL" id="KAF8439861.1"/>
    </source>
</evidence>
<reference evidence="1" key="1">
    <citation type="submission" date="2019-10" db="EMBL/GenBank/DDBJ databases">
        <authorList>
            <consortium name="DOE Joint Genome Institute"/>
            <person name="Kuo A."/>
            <person name="Miyauchi S."/>
            <person name="Kiss E."/>
            <person name="Drula E."/>
            <person name="Kohler A."/>
            <person name="Sanchez-Garcia M."/>
            <person name="Andreopoulos B."/>
            <person name="Barry K.W."/>
            <person name="Bonito G."/>
            <person name="Buee M."/>
            <person name="Carver A."/>
            <person name="Chen C."/>
            <person name="Cichocki N."/>
            <person name="Clum A."/>
            <person name="Culley D."/>
            <person name="Crous P.W."/>
            <person name="Fauchery L."/>
            <person name="Girlanda M."/>
            <person name="Hayes R."/>
            <person name="Keri Z."/>
            <person name="LaButti K."/>
            <person name="Lipzen A."/>
            <person name="Lombard V."/>
            <person name="Magnuson J."/>
            <person name="Maillard F."/>
            <person name="Morin E."/>
            <person name="Murat C."/>
            <person name="Nolan M."/>
            <person name="Ohm R."/>
            <person name="Pangilinan J."/>
            <person name="Pereira M."/>
            <person name="Perotto S."/>
            <person name="Peter M."/>
            <person name="Riley R."/>
            <person name="Sitrit Y."/>
            <person name="Stielow B."/>
            <person name="Szollosi G."/>
            <person name="Zifcakova L."/>
            <person name="Stursova M."/>
            <person name="Spatafora J.W."/>
            <person name="Tedersoo L."/>
            <person name="Vaario L.-M."/>
            <person name="Yamada A."/>
            <person name="Yan M."/>
            <person name="Wang P."/>
            <person name="Xu J."/>
            <person name="Bruns T."/>
            <person name="Baldrian P."/>
            <person name="Vilgalys R."/>
            <person name="Henrissat B."/>
            <person name="Grigoriev I.V."/>
            <person name="Hibbett D."/>
            <person name="Nagy L.G."/>
            <person name="Martin F.M."/>
        </authorList>
    </citation>
    <scope>NUCLEOTIDE SEQUENCE</scope>
    <source>
        <strain evidence="1">BED1</strain>
    </source>
</reference>
<sequence>MDAKGDTKAALTAIKPLQDAAMRQPGLKIQILLHPKDLPQLKSAEDELLRSVDALKSRNRVFNTPPTLDELLDPPEEMEIREAELFPTGEKGKEEIVNPVQHEMAVARGEVTEIDSDEDEDPVEQCVTRVKAMQLCEELEKAVLEYADGEDLGLLKQLCCFRAQLRKQQFTGMRQTTLHELGVSRRM</sequence>
<proteinExistence type="predicted"/>
<evidence type="ECO:0000313" key="2">
    <source>
        <dbReference type="Proteomes" id="UP001194468"/>
    </source>
</evidence>
<gene>
    <name evidence="1" type="ORF">L210DRAFT_3540641</name>
</gene>
<keyword evidence="2" id="KW-1185">Reference proteome</keyword>